<reference evidence="2" key="1">
    <citation type="journal article" date="2014" name="Front. Microbiol.">
        <title>High frequency of phylogenetically diverse reductive dehalogenase-homologous genes in deep subseafloor sedimentary metagenomes.</title>
        <authorList>
            <person name="Kawai M."/>
            <person name="Futagami T."/>
            <person name="Toyoda A."/>
            <person name="Takaki Y."/>
            <person name="Nishi S."/>
            <person name="Hori S."/>
            <person name="Arai W."/>
            <person name="Tsubouchi T."/>
            <person name="Morono Y."/>
            <person name="Uchiyama I."/>
            <person name="Ito T."/>
            <person name="Fujiyama A."/>
            <person name="Inagaki F."/>
            <person name="Takami H."/>
        </authorList>
    </citation>
    <scope>NUCLEOTIDE SEQUENCE</scope>
    <source>
        <strain evidence="2">Expedition CK06-06</strain>
    </source>
</reference>
<gene>
    <name evidence="2" type="ORF">S01H1_68999</name>
</gene>
<dbReference type="AlphaFoldDB" id="X0YI78"/>
<dbReference type="SUPFAM" id="SSF82771">
    <property type="entry name" value="GIY-YIG endonuclease"/>
    <property type="match status" value="1"/>
</dbReference>
<dbReference type="Gene3D" id="3.40.1440.10">
    <property type="entry name" value="GIY-YIG endonuclease"/>
    <property type="match status" value="1"/>
</dbReference>
<dbReference type="PROSITE" id="PS50164">
    <property type="entry name" value="GIY_YIG"/>
    <property type="match status" value="1"/>
</dbReference>
<dbReference type="PANTHER" id="PTHR34477">
    <property type="entry name" value="UPF0213 PROTEIN YHBQ"/>
    <property type="match status" value="1"/>
</dbReference>
<dbReference type="CDD" id="cd10448">
    <property type="entry name" value="GIY-YIG_unchar_3"/>
    <property type="match status" value="1"/>
</dbReference>
<evidence type="ECO:0000259" key="1">
    <source>
        <dbReference type="PROSITE" id="PS50164"/>
    </source>
</evidence>
<feature type="domain" description="GIY-YIG" evidence="1">
    <location>
        <begin position="2"/>
        <end position="78"/>
    </location>
</feature>
<comment type="caution">
    <text evidence="2">The sequence shown here is derived from an EMBL/GenBank/DDBJ whole genome shotgun (WGS) entry which is preliminary data.</text>
</comment>
<sequence length="112" mass="12984">MEGYFVYILAGCKKGVLYVGMAKKLKRRVSEHKNDLRNGFTEKHKVKKLVYYEQCDGKKLAVLREKQLKKWNKSWKIRLIEKFNPGWKDLYSDLNSTIAVKPNSVQTSASSG</sequence>
<dbReference type="InterPro" id="IPR035901">
    <property type="entry name" value="GIY-YIG_endonuc_sf"/>
</dbReference>
<dbReference type="SMART" id="SM00465">
    <property type="entry name" value="GIYc"/>
    <property type="match status" value="1"/>
</dbReference>
<dbReference type="Pfam" id="PF01541">
    <property type="entry name" value="GIY-YIG"/>
    <property type="match status" value="1"/>
</dbReference>
<evidence type="ECO:0000313" key="2">
    <source>
        <dbReference type="EMBL" id="GAG36501.1"/>
    </source>
</evidence>
<proteinExistence type="predicted"/>
<dbReference type="InterPro" id="IPR000305">
    <property type="entry name" value="GIY-YIG_endonuc"/>
</dbReference>
<organism evidence="2">
    <name type="scientific">marine sediment metagenome</name>
    <dbReference type="NCBI Taxonomy" id="412755"/>
    <lineage>
        <taxon>unclassified sequences</taxon>
        <taxon>metagenomes</taxon>
        <taxon>ecological metagenomes</taxon>
    </lineage>
</organism>
<dbReference type="InterPro" id="IPR050190">
    <property type="entry name" value="UPF0213_domain"/>
</dbReference>
<dbReference type="EMBL" id="BARS01045781">
    <property type="protein sequence ID" value="GAG36501.1"/>
    <property type="molecule type" value="Genomic_DNA"/>
</dbReference>
<accession>X0YI78</accession>
<name>X0YI78_9ZZZZ</name>
<dbReference type="PANTHER" id="PTHR34477:SF5">
    <property type="entry name" value="BSL5627 PROTEIN"/>
    <property type="match status" value="1"/>
</dbReference>
<protein>
    <recommendedName>
        <fullName evidence="1">GIY-YIG domain-containing protein</fullName>
    </recommendedName>
</protein>